<sequence length="429" mass="47224">MEGRVARRGFFAELNHQAQLAEKRRRQEAAAAYRSHLAAQREADRARREFERAAAASARASAAEQAAAEKLAARMHVDARMAEAAAMNADLTQLYGDIDGLLASTLEVDDHVDLESLKIRSLEHPPFDPGPLSTPVPPMPAPVYPPEPVYQEPAAPTGLAGAFGGRKRHEEAVGQARAAHEAGHRAWHDHCTRLYADHRSESERRARAEQDRLRNLHAAEEAYQHQCRQREADATAHNQRLSQFINDLAFDVEAAIQDYVGVVLSNSVYPESFTVEHDHRFDIGSRELTLTVTVPEPSGIPVVREFRYVKAKDEIVPTALPVKERKERYANAVWQVALRTLHEIFEADRAGKIRSVTLTVGAGRIAPATGRPEFVPLAVVGTDRDTFAGFDLAHVIPHATLVHLGAALSKSPIDLTPADTGVGVRVRGR</sequence>
<dbReference type="EMBL" id="BOMG01000071">
    <property type="protein sequence ID" value="GID57366.1"/>
    <property type="molecule type" value="Genomic_DNA"/>
</dbReference>
<gene>
    <name evidence="1" type="ORF">Aco03nite_057700</name>
</gene>
<protein>
    <recommendedName>
        <fullName evidence="3">Restriction system protein</fullName>
    </recommendedName>
</protein>
<evidence type="ECO:0008006" key="3">
    <source>
        <dbReference type="Google" id="ProtNLM"/>
    </source>
</evidence>
<comment type="caution">
    <text evidence="1">The sequence shown here is derived from an EMBL/GenBank/DDBJ whole genome shotgun (WGS) entry which is preliminary data.</text>
</comment>
<dbReference type="Proteomes" id="UP000612282">
    <property type="component" value="Unassembled WGS sequence"/>
</dbReference>
<accession>A0ABQ3XFU1</accession>
<organism evidence="1 2">
    <name type="scientific">Actinoplanes couchii</name>
    <dbReference type="NCBI Taxonomy" id="403638"/>
    <lineage>
        <taxon>Bacteria</taxon>
        <taxon>Bacillati</taxon>
        <taxon>Actinomycetota</taxon>
        <taxon>Actinomycetes</taxon>
        <taxon>Micromonosporales</taxon>
        <taxon>Micromonosporaceae</taxon>
        <taxon>Actinoplanes</taxon>
    </lineage>
</organism>
<evidence type="ECO:0000313" key="1">
    <source>
        <dbReference type="EMBL" id="GID57366.1"/>
    </source>
</evidence>
<proteinExistence type="predicted"/>
<reference evidence="1 2" key="1">
    <citation type="submission" date="2021-01" db="EMBL/GenBank/DDBJ databases">
        <title>Whole genome shotgun sequence of Actinoplanes couchii NBRC 106145.</title>
        <authorList>
            <person name="Komaki H."/>
            <person name="Tamura T."/>
        </authorList>
    </citation>
    <scope>NUCLEOTIDE SEQUENCE [LARGE SCALE GENOMIC DNA]</scope>
    <source>
        <strain evidence="1 2">NBRC 106145</strain>
    </source>
</reference>
<keyword evidence="2" id="KW-1185">Reference proteome</keyword>
<evidence type="ECO:0000313" key="2">
    <source>
        <dbReference type="Proteomes" id="UP000612282"/>
    </source>
</evidence>
<name>A0ABQ3XFU1_9ACTN</name>